<proteinExistence type="predicted"/>
<evidence type="ECO:0000313" key="3">
    <source>
        <dbReference type="Proteomes" id="UP000198418"/>
    </source>
</evidence>
<evidence type="ECO:0000313" key="2">
    <source>
        <dbReference type="EMBL" id="SNB52102.1"/>
    </source>
</evidence>
<feature type="domain" description="DUF4399" evidence="1">
    <location>
        <begin position="50"/>
        <end position="143"/>
    </location>
</feature>
<protein>
    <recommendedName>
        <fullName evidence="1">DUF4399 domain-containing protein</fullName>
    </recommendedName>
</protein>
<dbReference type="RefSeq" id="WP_088518686.1">
    <property type="nucleotide sequence ID" value="NZ_FYDG01000001.1"/>
</dbReference>
<organism evidence="2 3">
    <name type="scientific">Rhodoblastus acidophilus</name>
    <name type="common">Rhodopseudomonas acidophila</name>
    <dbReference type="NCBI Taxonomy" id="1074"/>
    <lineage>
        <taxon>Bacteria</taxon>
        <taxon>Pseudomonadati</taxon>
        <taxon>Pseudomonadota</taxon>
        <taxon>Alphaproteobacteria</taxon>
        <taxon>Hyphomicrobiales</taxon>
        <taxon>Rhodoblastaceae</taxon>
        <taxon>Rhodoblastus</taxon>
    </lineage>
</organism>
<dbReference type="OrthoDB" id="531568at2"/>
<dbReference type="Proteomes" id="UP000198418">
    <property type="component" value="Unassembled WGS sequence"/>
</dbReference>
<dbReference type="Pfam" id="PF14347">
    <property type="entry name" value="DUF4399"/>
    <property type="match status" value="1"/>
</dbReference>
<sequence length="143" mass="15171">MHRIFASLISAAALAVSVHGLRAEPYWPSAARVYFIAPANGAVVDKTFEVKFGLVGAGVAPAGVDKTGVGHHHLLIDTETPKGDELDQPLPASAQIKHFGGGQTETRLELPPGRHKLQLILGDGNHIPHDPPVTSDVIEIEVK</sequence>
<dbReference type="EMBL" id="FYDG01000001">
    <property type="protein sequence ID" value="SNB52102.1"/>
    <property type="molecule type" value="Genomic_DNA"/>
</dbReference>
<dbReference type="InterPro" id="IPR025512">
    <property type="entry name" value="DUF4399"/>
</dbReference>
<evidence type="ECO:0000259" key="1">
    <source>
        <dbReference type="Pfam" id="PF14347"/>
    </source>
</evidence>
<dbReference type="AlphaFoldDB" id="A0A212PYI4"/>
<gene>
    <name evidence="2" type="ORF">SAMN06265338_101185</name>
</gene>
<keyword evidence="3" id="KW-1185">Reference proteome</keyword>
<reference evidence="3" key="1">
    <citation type="submission" date="2017-06" db="EMBL/GenBank/DDBJ databases">
        <authorList>
            <person name="Varghese N."/>
            <person name="Submissions S."/>
        </authorList>
    </citation>
    <scope>NUCLEOTIDE SEQUENCE [LARGE SCALE GENOMIC DNA]</scope>
    <source>
        <strain evidence="3">DSM 137</strain>
    </source>
</reference>
<name>A0A212PYI4_RHOAC</name>
<accession>A0A212PYI4</accession>